<dbReference type="PRINTS" id="PR00726">
    <property type="entry name" value="LEXASERPTASE"/>
</dbReference>
<keyword evidence="2" id="KW-0227">DNA damage</keyword>
<dbReference type="Gene3D" id="2.10.109.10">
    <property type="entry name" value="Umud Fragment, subunit A"/>
    <property type="match status" value="1"/>
</dbReference>
<evidence type="ECO:0000256" key="5">
    <source>
        <dbReference type="ARBA" id="ARBA00023204"/>
    </source>
</evidence>
<evidence type="ECO:0000259" key="8">
    <source>
        <dbReference type="Pfam" id="PF00717"/>
    </source>
</evidence>
<dbReference type="GO" id="GO:0009432">
    <property type="term" value="P:SOS response"/>
    <property type="evidence" value="ECO:0007669"/>
    <property type="project" value="UniProtKB-KW"/>
</dbReference>
<dbReference type="InterPro" id="IPR050077">
    <property type="entry name" value="LexA_repressor"/>
</dbReference>
<dbReference type="PANTHER" id="PTHR33516">
    <property type="entry name" value="LEXA REPRESSOR"/>
    <property type="match status" value="1"/>
</dbReference>
<accession>A0A6I1EH59</accession>
<evidence type="ECO:0000313" key="9">
    <source>
        <dbReference type="EMBL" id="KAB7654913.1"/>
    </source>
</evidence>
<evidence type="ECO:0000256" key="3">
    <source>
        <dbReference type="ARBA" id="ARBA00022801"/>
    </source>
</evidence>
<dbReference type="EMBL" id="WEHX01000093">
    <property type="protein sequence ID" value="KAB7654913.1"/>
    <property type="molecule type" value="Genomic_DNA"/>
</dbReference>
<sequence length="160" mass="17712">MTPSPAPDELKPQSSVRRRMGLVCRNTHRYQLVRLSLFAGCGFPSPAADCRDERVTLDQILVRRPLSSFLIEVDGDAMADAGILAGDILVIDRSAEQRSGSIVLASYLGEFVVRRLRFDAKGKPELHAENSQYRTAVIRPREGDQFDIEGVAVGLTRELT</sequence>
<proteinExistence type="inferred from homology"/>
<dbReference type="Pfam" id="PF00717">
    <property type="entry name" value="Peptidase_S24"/>
    <property type="match status" value="1"/>
</dbReference>
<comment type="caution">
    <text evidence="9">The sequence shown here is derived from an EMBL/GenBank/DDBJ whole genome shotgun (WGS) entry which is preliminary data.</text>
</comment>
<dbReference type="InterPro" id="IPR039418">
    <property type="entry name" value="LexA-like"/>
</dbReference>
<evidence type="ECO:0000256" key="6">
    <source>
        <dbReference type="ARBA" id="ARBA00023236"/>
    </source>
</evidence>
<keyword evidence="4 7" id="KW-0068">Autocatalytic cleavage</keyword>
<dbReference type="PANTHER" id="PTHR33516:SF2">
    <property type="entry name" value="LEXA REPRESSOR-RELATED"/>
    <property type="match status" value="1"/>
</dbReference>
<dbReference type="CDD" id="cd06529">
    <property type="entry name" value="S24_LexA-like"/>
    <property type="match status" value="1"/>
</dbReference>
<keyword evidence="3 7" id="KW-0378">Hydrolase</keyword>
<evidence type="ECO:0000256" key="1">
    <source>
        <dbReference type="ARBA" id="ARBA00007484"/>
    </source>
</evidence>
<keyword evidence="5" id="KW-0234">DNA repair</keyword>
<dbReference type="SUPFAM" id="SSF51306">
    <property type="entry name" value="LexA/Signal peptidase"/>
    <property type="match status" value="1"/>
</dbReference>
<gene>
    <name evidence="9" type="ORF">GBM95_09965</name>
</gene>
<dbReference type="InterPro" id="IPR015927">
    <property type="entry name" value="Peptidase_S24_S26A/B/C"/>
</dbReference>
<dbReference type="GO" id="GO:0006281">
    <property type="term" value="P:DNA repair"/>
    <property type="evidence" value="ECO:0007669"/>
    <property type="project" value="UniProtKB-KW"/>
</dbReference>
<evidence type="ECO:0000256" key="2">
    <source>
        <dbReference type="ARBA" id="ARBA00022763"/>
    </source>
</evidence>
<keyword evidence="6" id="KW-0742">SOS response</keyword>
<evidence type="ECO:0000313" key="10">
    <source>
        <dbReference type="Proteomes" id="UP000430564"/>
    </source>
</evidence>
<evidence type="ECO:0000256" key="7">
    <source>
        <dbReference type="RuleBase" id="RU003991"/>
    </source>
</evidence>
<dbReference type="Proteomes" id="UP000430564">
    <property type="component" value="Unassembled WGS sequence"/>
</dbReference>
<dbReference type="InterPro" id="IPR036286">
    <property type="entry name" value="LexA/Signal_pep-like_sf"/>
</dbReference>
<organism evidence="9 10">
    <name type="scientific">Sutterella seckii</name>
    <dbReference type="NCBI Taxonomy" id="1944635"/>
    <lineage>
        <taxon>Bacteria</taxon>
        <taxon>Pseudomonadati</taxon>
        <taxon>Pseudomonadota</taxon>
        <taxon>Betaproteobacteria</taxon>
        <taxon>Burkholderiales</taxon>
        <taxon>Sutterellaceae</taxon>
        <taxon>Sutterella</taxon>
    </lineage>
</organism>
<evidence type="ECO:0000256" key="4">
    <source>
        <dbReference type="ARBA" id="ARBA00022813"/>
    </source>
</evidence>
<dbReference type="InterPro" id="IPR006197">
    <property type="entry name" value="Peptidase_S24_LexA"/>
</dbReference>
<dbReference type="AlphaFoldDB" id="A0A6I1EH59"/>
<feature type="domain" description="Peptidase S24/S26A/S26B/S26C" evidence="8">
    <location>
        <begin position="41"/>
        <end position="153"/>
    </location>
</feature>
<name>A0A6I1EH59_9BURK</name>
<dbReference type="RefSeq" id="WP_152158958.1">
    <property type="nucleotide sequence ID" value="NZ_WEHX01000093.1"/>
</dbReference>
<dbReference type="GO" id="GO:0006355">
    <property type="term" value="P:regulation of DNA-templated transcription"/>
    <property type="evidence" value="ECO:0007669"/>
    <property type="project" value="InterPro"/>
</dbReference>
<dbReference type="GO" id="GO:0016787">
    <property type="term" value="F:hydrolase activity"/>
    <property type="evidence" value="ECO:0007669"/>
    <property type="project" value="UniProtKB-KW"/>
</dbReference>
<reference evidence="9 10" key="1">
    <citation type="submission" date="2019-10" db="EMBL/GenBank/DDBJ databases">
        <title>Genome diversity of Sutterella seckii.</title>
        <authorList>
            <person name="Chaplin A.V."/>
            <person name="Sokolova S.R."/>
            <person name="Mosin K.A."/>
            <person name="Ivanova E.L."/>
            <person name="Kochetkova T.O."/>
            <person name="Goltsov A.Y."/>
            <person name="Trofimov D.Y."/>
            <person name="Efimov B.A."/>
        </authorList>
    </citation>
    <scope>NUCLEOTIDE SEQUENCE [LARGE SCALE GENOMIC DNA]</scope>
    <source>
        <strain evidence="9 10">ASD393</strain>
    </source>
</reference>
<dbReference type="GO" id="GO:0003677">
    <property type="term" value="F:DNA binding"/>
    <property type="evidence" value="ECO:0007669"/>
    <property type="project" value="InterPro"/>
</dbReference>
<dbReference type="OrthoDB" id="9802364at2"/>
<comment type="similarity">
    <text evidence="1 7">Belongs to the peptidase S24 family.</text>
</comment>
<protein>
    <recommendedName>
        <fullName evidence="8">Peptidase S24/S26A/S26B/S26C domain-containing protein</fullName>
    </recommendedName>
</protein>